<evidence type="ECO:0000256" key="5">
    <source>
        <dbReference type="SAM" id="MobiDB-lite"/>
    </source>
</evidence>
<keyword evidence="4" id="KW-0812">Transmembrane</keyword>
<keyword evidence="4" id="KW-0472">Membrane</keyword>
<comment type="catalytic activity">
    <reaction evidence="4">
        <text>N(4)-(alpha-D-Glc-(1-&gt;2)-alpha-D-Glc-(1-&gt;3)-alpha-D-Glc-(1-&gt;3)-alpha-D-Man-(1-&gt;2)-alpha-D-Man-(1-&gt;2)-alpha-D-Man-(1-&gt;3)-[alpha-D-Man-(1-&gt;2)-alpha-D-Man-(1-&gt;3)-[alpha-D-Man-(1-&gt;2)-alpha-D-Man-(1-&gt;6)]-alpha-D-Man-(1-&gt;6)]-beta-D-Man-(1-&gt;4)-beta-D-GlcNAc-(1-&gt;4)-beta-D-GlcNAc)-L-asparaginyl-[protein] + H2O = N(4)-(alpha-D-Glc-(1-&gt;3)-alpha-D-Glc-(1-&gt;3)-alpha-D-Man-(1-&gt;2)-alpha-D-Man-(1-&gt;2)-alpha-D-Man-(1-&gt;3)-[alpha-D-Man-(1-&gt;2)-alpha-D-Man-(1-&gt;3)-[alpha-D-Man-(1-&gt;2)-alpha-D-Man-(1-&gt;6)]-alpha-D-Man-(1-&gt;6)]-beta-D-Man-(1-&gt;4)-beta-D-GlcNAc-(1-&gt;4)-beta-D-GlcNAc)-L-asparaginyl-[protein] + beta-D-glucose</text>
        <dbReference type="Rhea" id="RHEA:55988"/>
        <dbReference type="Rhea" id="RHEA-COMP:12806"/>
        <dbReference type="Rhea" id="RHEA-COMP:14355"/>
        <dbReference type="ChEBI" id="CHEBI:15377"/>
        <dbReference type="ChEBI" id="CHEBI:15903"/>
        <dbReference type="ChEBI" id="CHEBI:59082"/>
        <dbReference type="ChEBI" id="CHEBI:132537"/>
        <dbReference type="EC" id="3.2.1.106"/>
    </reaction>
</comment>
<name>A0A176W771_MARPO</name>
<protein>
    <recommendedName>
        <fullName evidence="4">Mannosyl-oligosaccharide glucosidase</fullName>
        <ecNumber evidence="4">3.2.1.106</ecNumber>
    </recommendedName>
</protein>
<dbReference type="GO" id="GO:0006487">
    <property type="term" value="P:protein N-linked glycosylation"/>
    <property type="evidence" value="ECO:0007669"/>
    <property type="project" value="UniProtKB-UniRule"/>
</dbReference>
<evidence type="ECO:0000256" key="3">
    <source>
        <dbReference type="ARBA" id="ARBA00023295"/>
    </source>
</evidence>
<proteinExistence type="inferred from homology"/>
<evidence type="ECO:0000256" key="2">
    <source>
        <dbReference type="ARBA" id="ARBA00022801"/>
    </source>
</evidence>
<feature type="transmembrane region" description="Helical" evidence="4">
    <location>
        <begin position="41"/>
        <end position="65"/>
    </location>
</feature>
<keyword evidence="4" id="KW-0256">Endoplasmic reticulum</keyword>
<dbReference type="Gene3D" id="1.50.10.10">
    <property type="match status" value="1"/>
</dbReference>
<feature type="compositionally biased region" description="Basic and acidic residues" evidence="5">
    <location>
        <begin position="589"/>
        <end position="598"/>
    </location>
</feature>
<feature type="compositionally biased region" description="Basic residues" evidence="5">
    <location>
        <begin position="25"/>
        <end position="37"/>
    </location>
</feature>
<dbReference type="InterPro" id="IPR031335">
    <property type="entry name" value="Glyco_hydro_63_C"/>
</dbReference>
<keyword evidence="3 4" id="KW-0326">Glycosidase</keyword>
<comment type="similarity">
    <text evidence="1 4">Belongs to the glycosyl hydrolase 63 family.</text>
</comment>
<keyword evidence="9" id="KW-1185">Reference proteome</keyword>
<feature type="domain" description="Glycosyl hydrolase family 63 N-terminal" evidence="7">
    <location>
        <begin position="103"/>
        <end position="265"/>
    </location>
</feature>
<dbReference type="InterPro" id="IPR038518">
    <property type="entry name" value="Glyco_hydro_63N_sf"/>
</dbReference>
<dbReference type="GO" id="GO:0005789">
    <property type="term" value="C:endoplasmic reticulum membrane"/>
    <property type="evidence" value="ECO:0007669"/>
    <property type="project" value="UniProtKB-SubCell"/>
</dbReference>
<dbReference type="Pfam" id="PF03200">
    <property type="entry name" value="Glyco_hydro_63"/>
    <property type="match status" value="2"/>
</dbReference>
<dbReference type="PANTHER" id="PTHR10412">
    <property type="entry name" value="MANNOSYL-OLIGOSACCHARIDE GLUCOSIDASE"/>
    <property type="match status" value="1"/>
</dbReference>
<feature type="region of interest" description="Disordered" evidence="5">
    <location>
        <begin position="589"/>
        <end position="613"/>
    </location>
</feature>
<dbReference type="InterPro" id="IPR031631">
    <property type="entry name" value="Glyco_hydro_63N"/>
</dbReference>
<accession>A0A176W771</accession>
<sequence>MKERRRASTDASSSSADLKSSGKNNAKRPPKSKRGGIVRKVCPGSTALLLGICVVALGVAALYWIGALSPAMEEPVRPRAVTPLPVPRVSDLKQFKGEYRERMFWGTYRPQNYLGIRSRTPQSLLAGLMWLGVKDGRYAIRHTCEESDKLARYGWLRHDGSTYGRQELLDQGVTLTTSFLKSWEDGSGYGGDWAVRIKVEAENATESSQEDGQPKSRSTSIFFYIAEEAGRSLSFWPKGKNVADAPFVGGSASEIGGWQFHLHHKEDVAVSYAGLRQIHMHNLTQLVLNTLMNQGRLTGRLQLPDSSDRHSNIAVLQISGSLPFEVDMVFLSGVDKKGADVPKRLKNLTGVELERRLIQKEQEFENRFQDTFKLNEKVGGEKEVEVGRAALSNMVGGIGYFHGQSRIAIPAEFKVTFVSLPLLIKLESVLGQEPELSSPDYWLYWPAELFTAVPSRSFFPRGFLWDEGFHQLLISRWDRNISLDIIAHWLDLMNVDGWIPREQILGAEARSKVPEEFVIQHTSNANPPALMLVIRRLALSLELDLKQGQAREEDMEYFKTMYPRLQAWFNWFNTTQSGKQPGTYYWHGRDSHTSRELNPKTLTSGLDDYPRASHPTDDERHVDLWCWMAHAAETMSLIARLTGEPHESYEATANGLTNLTRLNEMHYDLESGHYYDYGLHTEEVKLRWKELKDPRIKTGIPQRILRRVVLKKPKLGWVPHFGYVSFFPFALRIIPAVIVCFIKTPQLGVGFLLCERNWYFCLDSTIMGHHLALLHSHDLLWTEFGLRSLATTSSVFMKHNTEHDAPYWRGPVWMNMNYLILSALYKYSQEEGHYKKTAALLYPQLRDNLIRNVVKQYHESGYLWENYDLKSKGKGQGSHPFSGWTSLILLIMGEMY</sequence>
<dbReference type="Gene3D" id="2.70.98.110">
    <property type="entry name" value="Glycosyl hydrolase family 63, N-terminal domain"/>
    <property type="match status" value="1"/>
</dbReference>
<keyword evidence="4" id="KW-1133">Transmembrane helix</keyword>
<feature type="domain" description="Glycosyl hydrolase family 63 C-terminal" evidence="6">
    <location>
        <begin position="349"/>
        <end position="736"/>
    </location>
</feature>
<dbReference type="InterPro" id="IPR004888">
    <property type="entry name" value="Glycoside_hydrolase_63"/>
</dbReference>
<feature type="region of interest" description="Disordered" evidence="5">
    <location>
        <begin position="1"/>
        <end position="37"/>
    </location>
</feature>
<dbReference type="GO" id="GO:0004573">
    <property type="term" value="F:Glc3Man9GlcNAc2 oligosaccharide glucosidase activity"/>
    <property type="evidence" value="ECO:0007669"/>
    <property type="project" value="UniProtKB-UniRule"/>
</dbReference>
<evidence type="ECO:0000256" key="4">
    <source>
        <dbReference type="RuleBase" id="RU368089"/>
    </source>
</evidence>
<dbReference type="EMBL" id="LVLJ01001709">
    <property type="protein sequence ID" value="OAE28573.1"/>
    <property type="molecule type" value="Genomic_DNA"/>
</dbReference>
<dbReference type="GO" id="GO:0009311">
    <property type="term" value="P:oligosaccharide metabolic process"/>
    <property type="evidence" value="ECO:0007669"/>
    <property type="project" value="UniProtKB-UniRule"/>
</dbReference>
<dbReference type="EC" id="3.2.1.106" evidence="4"/>
<feature type="domain" description="Glycosyl hydrolase family 63 C-terminal" evidence="6">
    <location>
        <begin position="763"/>
        <end position="894"/>
    </location>
</feature>
<reference evidence="8" key="1">
    <citation type="submission" date="2016-03" db="EMBL/GenBank/DDBJ databases">
        <title>Mechanisms controlling the formation of the plant cell surface in tip-growing cells are functionally conserved among land plants.</title>
        <authorList>
            <person name="Honkanen S."/>
            <person name="Jones V.A."/>
            <person name="Morieri G."/>
            <person name="Champion C."/>
            <person name="Hetherington A.J."/>
            <person name="Kelly S."/>
            <person name="Saint-Marcoux D."/>
            <person name="Proust H."/>
            <person name="Prescott H."/>
            <person name="Dolan L."/>
        </authorList>
    </citation>
    <scope>NUCLEOTIDE SEQUENCE [LARGE SCALE GENOMIC DNA]</scope>
    <source>
        <tissue evidence="8">Whole gametophyte</tissue>
    </source>
</reference>
<evidence type="ECO:0000259" key="6">
    <source>
        <dbReference type="Pfam" id="PF03200"/>
    </source>
</evidence>
<evidence type="ECO:0000313" key="9">
    <source>
        <dbReference type="Proteomes" id="UP000077202"/>
    </source>
</evidence>
<evidence type="ECO:0000256" key="1">
    <source>
        <dbReference type="ARBA" id="ARBA00010833"/>
    </source>
</evidence>
<dbReference type="InterPro" id="IPR012341">
    <property type="entry name" value="6hp_glycosidase-like_sf"/>
</dbReference>
<dbReference type="PANTHER" id="PTHR10412:SF20">
    <property type="entry name" value="MANNOSYL-OLIGOSACCHARIDE GLUCOSIDASE GCS1"/>
    <property type="match status" value="1"/>
</dbReference>
<comment type="subcellular location">
    <subcellularLocation>
        <location evidence="4">Endoplasmic reticulum membrane</location>
        <topology evidence="4">Single-pass type II membrane protein</topology>
    </subcellularLocation>
</comment>
<dbReference type="AlphaFoldDB" id="A0A176W771"/>
<dbReference type="InterPro" id="IPR008928">
    <property type="entry name" value="6-hairpin_glycosidase_sf"/>
</dbReference>
<dbReference type="Pfam" id="PF16923">
    <property type="entry name" value="Glyco_hydro_63N"/>
    <property type="match status" value="1"/>
</dbReference>
<organism evidence="8 9">
    <name type="scientific">Marchantia polymorpha subsp. ruderalis</name>
    <dbReference type="NCBI Taxonomy" id="1480154"/>
    <lineage>
        <taxon>Eukaryota</taxon>
        <taxon>Viridiplantae</taxon>
        <taxon>Streptophyta</taxon>
        <taxon>Embryophyta</taxon>
        <taxon>Marchantiophyta</taxon>
        <taxon>Marchantiopsida</taxon>
        <taxon>Marchantiidae</taxon>
        <taxon>Marchantiales</taxon>
        <taxon>Marchantiaceae</taxon>
        <taxon>Marchantia</taxon>
    </lineage>
</organism>
<evidence type="ECO:0000313" key="8">
    <source>
        <dbReference type="EMBL" id="OAE28573.1"/>
    </source>
</evidence>
<dbReference type="SUPFAM" id="SSF48208">
    <property type="entry name" value="Six-hairpin glycosidases"/>
    <property type="match status" value="1"/>
</dbReference>
<gene>
    <name evidence="8" type="ORF">AXG93_2175s1570</name>
</gene>
<keyword evidence="2 4" id="KW-0378">Hydrolase</keyword>
<feature type="compositionally biased region" description="Low complexity" evidence="5">
    <location>
        <begin position="9"/>
        <end position="21"/>
    </location>
</feature>
<comment type="function">
    <text evidence="4">Cleaves the distal alpha 1,2-linked glucose residue from the Glc(3)Man(9)GlcNAc(2) oligosaccharide precursor.</text>
</comment>
<dbReference type="Proteomes" id="UP000077202">
    <property type="component" value="Unassembled WGS sequence"/>
</dbReference>
<comment type="caution">
    <text evidence="8">The sequence shown here is derived from an EMBL/GenBank/DDBJ whole genome shotgun (WGS) entry which is preliminary data.</text>
</comment>
<evidence type="ECO:0000259" key="7">
    <source>
        <dbReference type="Pfam" id="PF16923"/>
    </source>
</evidence>